<dbReference type="GO" id="GO:0006520">
    <property type="term" value="P:amino acid metabolic process"/>
    <property type="evidence" value="ECO:0007669"/>
    <property type="project" value="TreeGrafter"/>
</dbReference>
<dbReference type="InterPro" id="IPR050478">
    <property type="entry name" value="Ethylene_sulfur-biosynth"/>
</dbReference>
<keyword evidence="4" id="KW-1185">Reference proteome</keyword>
<dbReference type="PANTHER" id="PTHR43795:SF39">
    <property type="entry name" value="AMINOTRANSFERASE CLASS I_CLASSII DOMAIN-CONTAINING PROTEIN"/>
    <property type="match status" value="1"/>
</dbReference>
<dbReference type="STRING" id="1754190.A0A1Y2AJP9"/>
<accession>A0A1Y2AJP9</accession>
<dbReference type="SMR" id="A0A1Y2AJP9"/>
<dbReference type="Pfam" id="PF00155">
    <property type="entry name" value="Aminotran_1_2"/>
    <property type="match status" value="1"/>
</dbReference>
<dbReference type="CDD" id="cd00609">
    <property type="entry name" value="AAT_like"/>
    <property type="match status" value="1"/>
</dbReference>
<evidence type="ECO:0000259" key="2">
    <source>
        <dbReference type="Pfam" id="PF00155"/>
    </source>
</evidence>
<dbReference type="InterPro" id="IPR015421">
    <property type="entry name" value="PyrdxlP-dep_Trfase_major"/>
</dbReference>
<dbReference type="PANTHER" id="PTHR43795">
    <property type="entry name" value="BIFUNCTIONAL ASPARTATE AMINOTRANSFERASE AND GLUTAMATE/ASPARTATE-PREPHENATE AMINOTRANSFERASE-RELATED"/>
    <property type="match status" value="1"/>
</dbReference>
<dbReference type="Proteomes" id="UP000193920">
    <property type="component" value="Unassembled WGS sequence"/>
</dbReference>
<gene>
    <name evidence="3" type="ORF">LY90DRAFT_675727</name>
</gene>
<feature type="domain" description="Aminotransferase class I/classII large" evidence="2">
    <location>
        <begin position="105"/>
        <end position="507"/>
    </location>
</feature>
<proteinExistence type="predicted"/>
<reference evidence="3 4" key="1">
    <citation type="submission" date="2016-08" db="EMBL/GenBank/DDBJ databases">
        <title>A Parts List for Fungal Cellulosomes Revealed by Comparative Genomics.</title>
        <authorList>
            <consortium name="DOE Joint Genome Institute"/>
            <person name="Haitjema C.H."/>
            <person name="Gilmore S.P."/>
            <person name="Henske J.K."/>
            <person name="Solomon K.V."/>
            <person name="De Groot R."/>
            <person name="Kuo A."/>
            <person name="Mondo S.J."/>
            <person name="Salamov A.A."/>
            <person name="Labutti K."/>
            <person name="Zhao Z."/>
            <person name="Chiniquy J."/>
            <person name="Barry K."/>
            <person name="Brewer H.M."/>
            <person name="Purvine S.O."/>
            <person name="Wright A.T."/>
            <person name="Boxma B."/>
            <person name="Van Alen T."/>
            <person name="Hackstein J.H."/>
            <person name="Baker S.E."/>
            <person name="Grigoriev I.V."/>
            <person name="O'Malley M.A."/>
        </authorList>
    </citation>
    <scope>NUCLEOTIDE SEQUENCE [LARGE SCALE GENOMIC DNA]</scope>
    <source>
        <strain evidence="3 4">G1</strain>
    </source>
</reference>
<sequence length="524" mass="59781">MPISTFELFTFTNKYFRLNSNRKVKKVKLNKPIKTQYENASKQDKKTVLVEQNNKNNNKNTVIPLNGPRLSKRALEIQNEEFLLSKGIIIVRNNKYHPETNPNGIINLGTAENKLNNVEMLSKINDPKISAVTAEQLLYGPNPGSDRLREEIAKLLNRYLHPKIPFTMKNICVGNGCGPLLNICGEVLFDAGDAFLVPGPFYGGFEADIKYGARVYSIPVQHEEGDCLKVSEESLEEALRNANRPVKGIIIANPNNPFGRCYSAEQLLLFCNFAKSHGLFVICDEIYGLSTWKDIVSENIEEGKSIEDYECHCDRCQHFKDAKRIENNIDGESHKFTSIFSLDLPDPENTHGLWGFSKDFCLNGLRIGVTISYSETIMAAIQKICFLTCIPTNIDNILVNILSDEEWTDNFILNNNRKLYKSYSHLTNSLNAHGIPYVKGDSGFFIYIDLHQAKLDEYDLWMKLLEGGIYISPSQAFFSKDSYSERNWFRICFAVEQKELDLSLERLYKVLETIKRNIIIYCVI</sequence>
<dbReference type="Gene3D" id="3.90.1150.10">
    <property type="entry name" value="Aspartate Aminotransferase, domain 1"/>
    <property type="match status" value="1"/>
</dbReference>
<dbReference type="InterPro" id="IPR015424">
    <property type="entry name" value="PyrdxlP-dep_Trfase"/>
</dbReference>
<feature type="non-terminal residue" evidence="3">
    <location>
        <position position="1"/>
    </location>
</feature>
<dbReference type="AlphaFoldDB" id="A0A1Y2AJP9"/>
<comment type="caution">
    <text evidence="3">The sequence shown here is derived from an EMBL/GenBank/DDBJ whole genome shotgun (WGS) entry which is preliminary data.</text>
</comment>
<evidence type="ECO:0000313" key="3">
    <source>
        <dbReference type="EMBL" id="ORY22793.1"/>
    </source>
</evidence>
<organism evidence="3 4">
    <name type="scientific">Neocallimastix californiae</name>
    <dbReference type="NCBI Taxonomy" id="1754190"/>
    <lineage>
        <taxon>Eukaryota</taxon>
        <taxon>Fungi</taxon>
        <taxon>Fungi incertae sedis</taxon>
        <taxon>Chytridiomycota</taxon>
        <taxon>Chytridiomycota incertae sedis</taxon>
        <taxon>Neocallimastigomycetes</taxon>
        <taxon>Neocallimastigales</taxon>
        <taxon>Neocallimastigaceae</taxon>
        <taxon>Neocallimastix</taxon>
    </lineage>
</organism>
<dbReference type="GO" id="GO:0008483">
    <property type="term" value="F:transaminase activity"/>
    <property type="evidence" value="ECO:0007669"/>
    <property type="project" value="TreeGrafter"/>
</dbReference>
<dbReference type="SUPFAM" id="SSF53383">
    <property type="entry name" value="PLP-dependent transferases"/>
    <property type="match status" value="1"/>
</dbReference>
<dbReference type="OrthoDB" id="7042322at2759"/>
<dbReference type="EMBL" id="MCOG01000242">
    <property type="protein sequence ID" value="ORY22793.1"/>
    <property type="molecule type" value="Genomic_DNA"/>
</dbReference>
<protein>
    <submittedName>
        <fullName evidence="3">PLP-dependent transferase</fullName>
    </submittedName>
</protein>
<evidence type="ECO:0000313" key="4">
    <source>
        <dbReference type="Proteomes" id="UP000193920"/>
    </source>
</evidence>
<dbReference type="InterPro" id="IPR015422">
    <property type="entry name" value="PyrdxlP-dep_Trfase_small"/>
</dbReference>
<dbReference type="Gene3D" id="3.40.640.10">
    <property type="entry name" value="Type I PLP-dependent aspartate aminotransferase-like (Major domain)"/>
    <property type="match status" value="1"/>
</dbReference>
<dbReference type="InterPro" id="IPR004839">
    <property type="entry name" value="Aminotransferase_I/II_large"/>
</dbReference>
<dbReference type="PRINTS" id="PR00753">
    <property type="entry name" value="ACCSYNTHASE"/>
</dbReference>
<name>A0A1Y2AJP9_9FUNG</name>
<evidence type="ECO:0000256" key="1">
    <source>
        <dbReference type="ARBA" id="ARBA00022898"/>
    </source>
</evidence>
<keyword evidence="1" id="KW-0663">Pyridoxal phosphate</keyword>
<keyword evidence="3" id="KW-0808">Transferase</keyword>
<dbReference type="GO" id="GO:0030170">
    <property type="term" value="F:pyridoxal phosphate binding"/>
    <property type="evidence" value="ECO:0007669"/>
    <property type="project" value="InterPro"/>
</dbReference>